<keyword evidence="8 11" id="KW-0255">Endonuclease</keyword>
<accession>A0A9D1MIX8</accession>
<proteinExistence type="inferred from homology"/>
<dbReference type="InterPro" id="IPR050092">
    <property type="entry name" value="RNase_H"/>
</dbReference>
<dbReference type="GO" id="GO:0000287">
    <property type="term" value="F:magnesium ion binding"/>
    <property type="evidence" value="ECO:0007669"/>
    <property type="project" value="UniProtKB-UniRule"/>
</dbReference>
<dbReference type="SUPFAM" id="SSF53098">
    <property type="entry name" value="Ribonuclease H-like"/>
    <property type="match status" value="1"/>
</dbReference>
<feature type="binding site" evidence="11">
    <location>
        <position position="9"/>
    </location>
    <ligand>
        <name>Mg(2+)</name>
        <dbReference type="ChEBI" id="CHEBI:18420"/>
        <label>2</label>
    </ligand>
</feature>
<keyword evidence="9 11" id="KW-0378">Hydrolase</keyword>
<feature type="domain" description="RNase H type-1" evidence="12">
    <location>
        <begin position="1"/>
        <end position="144"/>
    </location>
</feature>
<feature type="binding site" evidence="11">
    <location>
        <position position="69"/>
    </location>
    <ligand>
        <name>Mg(2+)</name>
        <dbReference type="ChEBI" id="CHEBI:18420"/>
        <label>1</label>
    </ligand>
</feature>
<dbReference type="InterPro" id="IPR002156">
    <property type="entry name" value="RNaseH_domain"/>
</dbReference>
<evidence type="ECO:0000256" key="9">
    <source>
        <dbReference type="ARBA" id="ARBA00022801"/>
    </source>
</evidence>
<dbReference type="CDD" id="cd09278">
    <property type="entry name" value="RNase_HI_prokaryote_like"/>
    <property type="match status" value="1"/>
</dbReference>
<reference evidence="13" key="1">
    <citation type="submission" date="2020-10" db="EMBL/GenBank/DDBJ databases">
        <authorList>
            <person name="Gilroy R."/>
        </authorList>
    </citation>
    <scope>NUCLEOTIDE SEQUENCE</scope>
    <source>
        <strain evidence="13">18911</strain>
    </source>
</reference>
<comment type="subunit">
    <text evidence="4 11">Monomer.</text>
</comment>
<dbReference type="Proteomes" id="UP000824094">
    <property type="component" value="Unassembled WGS sequence"/>
</dbReference>
<dbReference type="GO" id="GO:0005737">
    <property type="term" value="C:cytoplasm"/>
    <property type="evidence" value="ECO:0007669"/>
    <property type="project" value="UniProtKB-SubCell"/>
</dbReference>
<dbReference type="PROSITE" id="PS50879">
    <property type="entry name" value="RNASE_H_1"/>
    <property type="match status" value="1"/>
</dbReference>
<dbReference type="Pfam" id="PF00075">
    <property type="entry name" value="RNase_H"/>
    <property type="match status" value="1"/>
</dbReference>
<evidence type="ECO:0000256" key="10">
    <source>
        <dbReference type="ARBA" id="ARBA00022842"/>
    </source>
</evidence>
<dbReference type="InterPro" id="IPR036397">
    <property type="entry name" value="RNaseH_sf"/>
</dbReference>
<organism evidence="13 14">
    <name type="scientific">Candidatus Stercoripulliclostridium merdigallinarum</name>
    <dbReference type="NCBI Taxonomy" id="2840951"/>
    <lineage>
        <taxon>Bacteria</taxon>
        <taxon>Bacillati</taxon>
        <taxon>Bacillota</taxon>
        <taxon>Clostridia</taxon>
        <taxon>Eubacteriales</taxon>
        <taxon>Candidatus Stercoripulliclostridium</taxon>
    </lineage>
</organism>
<evidence type="ECO:0000256" key="5">
    <source>
        <dbReference type="ARBA" id="ARBA00012180"/>
    </source>
</evidence>
<dbReference type="PANTHER" id="PTHR10642">
    <property type="entry name" value="RIBONUCLEASE H1"/>
    <property type="match status" value="1"/>
</dbReference>
<evidence type="ECO:0000256" key="7">
    <source>
        <dbReference type="ARBA" id="ARBA00022723"/>
    </source>
</evidence>
<comment type="catalytic activity">
    <reaction evidence="1 11">
        <text>Endonucleolytic cleavage to 5'-phosphomonoester.</text>
        <dbReference type="EC" id="3.1.26.4"/>
    </reaction>
</comment>
<comment type="subcellular location">
    <subcellularLocation>
        <location evidence="11">Cytoplasm</location>
    </subcellularLocation>
</comment>
<evidence type="ECO:0000256" key="3">
    <source>
        <dbReference type="ARBA" id="ARBA00005300"/>
    </source>
</evidence>
<evidence type="ECO:0000256" key="6">
    <source>
        <dbReference type="ARBA" id="ARBA00022722"/>
    </source>
</evidence>
<keyword evidence="10 11" id="KW-0460">Magnesium</keyword>
<dbReference type="PANTHER" id="PTHR10642:SF26">
    <property type="entry name" value="RIBONUCLEASE H1"/>
    <property type="match status" value="1"/>
</dbReference>
<evidence type="ECO:0000256" key="4">
    <source>
        <dbReference type="ARBA" id="ARBA00011245"/>
    </source>
</evidence>
<comment type="caution">
    <text evidence="13">The sequence shown here is derived from an EMBL/GenBank/DDBJ whole genome shotgun (WGS) entry which is preliminary data.</text>
</comment>
<sequence>MKSVEIYTDGACSCNPGPGGWCAILLYRGHEKCVSGGEALTTNNRMELIAVIEGLKQLKTRCHVDLYSDSAYVVRAFTENWIGKWKRNGWKKSPNSEQDVKNRDLWEELYRQVSLHEVVFVKVKGHSDVEYNNRCDEIARAEISKFSVSDSSRDADFVTSDCE</sequence>
<dbReference type="GO" id="GO:0004523">
    <property type="term" value="F:RNA-DNA hybrid ribonuclease activity"/>
    <property type="evidence" value="ECO:0007669"/>
    <property type="project" value="UniProtKB-UniRule"/>
</dbReference>
<evidence type="ECO:0000256" key="1">
    <source>
        <dbReference type="ARBA" id="ARBA00000077"/>
    </source>
</evidence>
<dbReference type="GO" id="GO:0003676">
    <property type="term" value="F:nucleic acid binding"/>
    <property type="evidence" value="ECO:0007669"/>
    <property type="project" value="InterPro"/>
</dbReference>
<dbReference type="Gene3D" id="3.30.420.10">
    <property type="entry name" value="Ribonuclease H-like superfamily/Ribonuclease H"/>
    <property type="match status" value="1"/>
</dbReference>
<comment type="function">
    <text evidence="2 11">Endonuclease that specifically degrades the RNA of RNA-DNA hybrids.</text>
</comment>
<evidence type="ECO:0000256" key="11">
    <source>
        <dbReference type="HAMAP-Rule" id="MF_00042"/>
    </source>
</evidence>
<feature type="binding site" evidence="11">
    <location>
        <position position="9"/>
    </location>
    <ligand>
        <name>Mg(2+)</name>
        <dbReference type="ChEBI" id="CHEBI:18420"/>
        <label>1</label>
    </ligand>
</feature>
<dbReference type="InterPro" id="IPR012337">
    <property type="entry name" value="RNaseH-like_sf"/>
</dbReference>
<evidence type="ECO:0000313" key="13">
    <source>
        <dbReference type="EMBL" id="HIU60957.1"/>
    </source>
</evidence>
<dbReference type="HAMAP" id="MF_00042">
    <property type="entry name" value="RNase_H"/>
    <property type="match status" value="1"/>
</dbReference>
<dbReference type="InterPro" id="IPR022892">
    <property type="entry name" value="RNaseHI"/>
</dbReference>
<dbReference type="EMBL" id="DVNF01000179">
    <property type="protein sequence ID" value="HIU60957.1"/>
    <property type="molecule type" value="Genomic_DNA"/>
</dbReference>
<dbReference type="FunFam" id="3.30.420.10:FF:000089">
    <property type="entry name" value="Ribonuclease H"/>
    <property type="match status" value="1"/>
</dbReference>
<comment type="similarity">
    <text evidence="3 11">Belongs to the RNase H family.</text>
</comment>
<evidence type="ECO:0000259" key="12">
    <source>
        <dbReference type="PROSITE" id="PS50879"/>
    </source>
</evidence>
<evidence type="ECO:0000313" key="14">
    <source>
        <dbReference type="Proteomes" id="UP000824094"/>
    </source>
</evidence>
<dbReference type="AlphaFoldDB" id="A0A9D1MIX8"/>
<protein>
    <recommendedName>
        <fullName evidence="5 11">Ribonuclease H</fullName>
        <shortName evidence="11">RNase H</shortName>
        <ecNumber evidence="5 11">3.1.26.4</ecNumber>
    </recommendedName>
</protein>
<feature type="binding site" evidence="11">
    <location>
        <position position="136"/>
    </location>
    <ligand>
        <name>Mg(2+)</name>
        <dbReference type="ChEBI" id="CHEBI:18420"/>
        <label>2</label>
    </ligand>
</feature>
<gene>
    <name evidence="11 13" type="primary">rnhA</name>
    <name evidence="13" type="ORF">IAB05_06160</name>
</gene>
<reference evidence="13" key="2">
    <citation type="journal article" date="2021" name="PeerJ">
        <title>Extensive microbial diversity within the chicken gut microbiome revealed by metagenomics and culture.</title>
        <authorList>
            <person name="Gilroy R."/>
            <person name="Ravi A."/>
            <person name="Getino M."/>
            <person name="Pursley I."/>
            <person name="Horton D.L."/>
            <person name="Alikhan N.F."/>
            <person name="Baker D."/>
            <person name="Gharbi K."/>
            <person name="Hall N."/>
            <person name="Watson M."/>
            <person name="Adriaenssens E.M."/>
            <person name="Foster-Nyarko E."/>
            <person name="Jarju S."/>
            <person name="Secka A."/>
            <person name="Antonio M."/>
            <person name="Oren A."/>
            <person name="Chaudhuri R.R."/>
            <person name="La Ragione R."/>
            <person name="Hildebrand F."/>
            <person name="Pallen M.J."/>
        </authorList>
    </citation>
    <scope>NUCLEOTIDE SEQUENCE</scope>
    <source>
        <strain evidence="13">18911</strain>
    </source>
</reference>
<evidence type="ECO:0000256" key="8">
    <source>
        <dbReference type="ARBA" id="ARBA00022759"/>
    </source>
</evidence>
<keyword evidence="11" id="KW-0963">Cytoplasm</keyword>
<dbReference type="NCBIfam" id="NF001236">
    <property type="entry name" value="PRK00203.1"/>
    <property type="match status" value="1"/>
</dbReference>
<dbReference type="GO" id="GO:0043137">
    <property type="term" value="P:DNA replication, removal of RNA primer"/>
    <property type="evidence" value="ECO:0007669"/>
    <property type="project" value="TreeGrafter"/>
</dbReference>
<keyword evidence="7 11" id="KW-0479">Metal-binding</keyword>
<dbReference type="EC" id="3.1.26.4" evidence="5 11"/>
<keyword evidence="6 11" id="KW-0540">Nuclease</keyword>
<evidence type="ECO:0000256" key="2">
    <source>
        <dbReference type="ARBA" id="ARBA00004065"/>
    </source>
</evidence>
<name>A0A9D1MIX8_9FIRM</name>
<feature type="binding site" evidence="11">
    <location>
        <position position="47"/>
    </location>
    <ligand>
        <name>Mg(2+)</name>
        <dbReference type="ChEBI" id="CHEBI:18420"/>
        <label>1</label>
    </ligand>
</feature>
<comment type="cofactor">
    <cofactor evidence="11">
        <name>Mg(2+)</name>
        <dbReference type="ChEBI" id="CHEBI:18420"/>
    </cofactor>
    <text evidence="11">Binds 1 Mg(2+) ion per subunit. May bind a second metal ion at a regulatory site, or after substrate binding.</text>
</comment>